<reference evidence="1 2" key="1">
    <citation type="journal article" date="2022" name="G3 (Bethesda)">
        <title>Whole-genome sequence and methylome profiling of the almond [Prunus dulcis (Mill.) D.A. Webb] cultivar 'Nonpareil'.</title>
        <authorList>
            <person name="D'Amico-Willman K.M."/>
            <person name="Ouma W.Z."/>
            <person name="Meulia T."/>
            <person name="Sideli G.M."/>
            <person name="Gradziel T.M."/>
            <person name="Fresnedo-Ramirez J."/>
        </authorList>
    </citation>
    <scope>NUCLEOTIDE SEQUENCE [LARGE SCALE GENOMIC DNA]</scope>
    <source>
        <strain evidence="1">Clone GOH B32 T37-40</strain>
    </source>
</reference>
<name>A0AAD4YJZ7_PRUDU</name>
<dbReference type="EMBL" id="JAJFAZ020000008">
    <property type="protein sequence ID" value="KAI5311574.1"/>
    <property type="molecule type" value="Genomic_DNA"/>
</dbReference>
<dbReference type="Proteomes" id="UP001054821">
    <property type="component" value="Chromosome 8"/>
</dbReference>
<comment type="caution">
    <text evidence="1">The sequence shown here is derived from an EMBL/GenBank/DDBJ whole genome shotgun (WGS) entry which is preliminary data.</text>
</comment>
<evidence type="ECO:0000313" key="1">
    <source>
        <dbReference type="EMBL" id="KAI5311574.1"/>
    </source>
</evidence>
<accession>A0AAD4YJZ7</accession>
<organism evidence="1 2">
    <name type="scientific">Prunus dulcis</name>
    <name type="common">Almond</name>
    <name type="synonym">Amygdalus dulcis</name>
    <dbReference type="NCBI Taxonomy" id="3755"/>
    <lineage>
        <taxon>Eukaryota</taxon>
        <taxon>Viridiplantae</taxon>
        <taxon>Streptophyta</taxon>
        <taxon>Embryophyta</taxon>
        <taxon>Tracheophyta</taxon>
        <taxon>Spermatophyta</taxon>
        <taxon>Magnoliopsida</taxon>
        <taxon>eudicotyledons</taxon>
        <taxon>Gunneridae</taxon>
        <taxon>Pentapetalae</taxon>
        <taxon>rosids</taxon>
        <taxon>fabids</taxon>
        <taxon>Rosales</taxon>
        <taxon>Rosaceae</taxon>
        <taxon>Amygdaloideae</taxon>
        <taxon>Amygdaleae</taxon>
        <taxon>Prunus</taxon>
    </lineage>
</organism>
<gene>
    <name evidence="1" type="ORF">L3X38_040747</name>
</gene>
<proteinExistence type="predicted"/>
<dbReference type="AlphaFoldDB" id="A0AAD4YJZ7"/>
<keyword evidence="2" id="KW-1185">Reference proteome</keyword>
<sequence length="69" mass="7857">MQSLHNIHAVFFSSTKCIFYDIDYTSNRCKFAFVVRSTWNMATLSYPQKATISSVGFGTDWTTADCCLQ</sequence>
<evidence type="ECO:0000313" key="2">
    <source>
        <dbReference type="Proteomes" id="UP001054821"/>
    </source>
</evidence>
<protein>
    <submittedName>
        <fullName evidence="1">Uncharacterized protein</fullName>
    </submittedName>
</protein>